<dbReference type="AlphaFoldDB" id="B0DEN8"/>
<dbReference type="RefSeq" id="XP_001882434.1">
    <property type="nucleotide sequence ID" value="XM_001882399.1"/>
</dbReference>
<reference evidence="1 2" key="1">
    <citation type="journal article" date="2008" name="Nature">
        <title>The genome of Laccaria bicolor provides insights into mycorrhizal symbiosis.</title>
        <authorList>
            <person name="Martin F."/>
            <person name="Aerts A."/>
            <person name="Ahren D."/>
            <person name="Brun A."/>
            <person name="Danchin E.G.J."/>
            <person name="Duchaussoy F."/>
            <person name="Gibon J."/>
            <person name="Kohler A."/>
            <person name="Lindquist E."/>
            <person name="Pereda V."/>
            <person name="Salamov A."/>
            <person name="Shapiro H.J."/>
            <person name="Wuyts J."/>
            <person name="Blaudez D."/>
            <person name="Buee M."/>
            <person name="Brokstein P."/>
            <person name="Canbaeck B."/>
            <person name="Cohen D."/>
            <person name="Courty P.E."/>
            <person name="Coutinho P.M."/>
            <person name="Delaruelle C."/>
            <person name="Detter J.C."/>
            <person name="Deveau A."/>
            <person name="DiFazio S."/>
            <person name="Duplessis S."/>
            <person name="Fraissinet-Tachet L."/>
            <person name="Lucic E."/>
            <person name="Frey-Klett P."/>
            <person name="Fourrey C."/>
            <person name="Feussner I."/>
            <person name="Gay G."/>
            <person name="Grimwood J."/>
            <person name="Hoegger P.J."/>
            <person name="Jain P."/>
            <person name="Kilaru S."/>
            <person name="Labbe J."/>
            <person name="Lin Y.C."/>
            <person name="Legue V."/>
            <person name="Le Tacon F."/>
            <person name="Marmeisse R."/>
            <person name="Melayah D."/>
            <person name="Montanini B."/>
            <person name="Muratet M."/>
            <person name="Nehls U."/>
            <person name="Niculita-Hirzel H."/>
            <person name="Oudot-Le Secq M.P."/>
            <person name="Peter M."/>
            <person name="Quesneville H."/>
            <person name="Rajashekar B."/>
            <person name="Reich M."/>
            <person name="Rouhier N."/>
            <person name="Schmutz J."/>
            <person name="Yin T."/>
            <person name="Chalot M."/>
            <person name="Henrissat B."/>
            <person name="Kuees U."/>
            <person name="Lucas S."/>
            <person name="Van de Peer Y."/>
            <person name="Podila G.K."/>
            <person name="Polle A."/>
            <person name="Pukkila P.J."/>
            <person name="Richardson P.M."/>
            <person name="Rouze P."/>
            <person name="Sanders I.R."/>
            <person name="Stajich J.E."/>
            <person name="Tunlid A."/>
            <person name="Tuskan G."/>
            <person name="Grigoriev I.V."/>
        </authorList>
    </citation>
    <scope>NUCLEOTIDE SEQUENCE [LARGE SCALE GENOMIC DNA]</scope>
    <source>
        <strain evidence="2">S238N-H82 / ATCC MYA-4686</strain>
    </source>
</reference>
<dbReference type="InParanoid" id="B0DEN8"/>
<dbReference type="Proteomes" id="UP000001194">
    <property type="component" value="Unassembled WGS sequence"/>
</dbReference>
<dbReference type="EMBL" id="DS547106">
    <property type="protein sequence ID" value="EDR07061.1"/>
    <property type="molecule type" value="Genomic_DNA"/>
</dbReference>
<dbReference type="GeneID" id="6077909"/>
<proteinExistence type="predicted"/>
<evidence type="ECO:0000313" key="2">
    <source>
        <dbReference type="Proteomes" id="UP000001194"/>
    </source>
</evidence>
<accession>B0DEN8</accession>
<gene>
    <name evidence="1" type="ORF">LACBIDRAFT_299427</name>
</gene>
<evidence type="ECO:0000313" key="1">
    <source>
        <dbReference type="EMBL" id="EDR07061.1"/>
    </source>
</evidence>
<organism evidence="2">
    <name type="scientific">Laccaria bicolor (strain S238N-H82 / ATCC MYA-4686)</name>
    <name type="common">Bicoloured deceiver</name>
    <name type="synonym">Laccaria laccata var. bicolor</name>
    <dbReference type="NCBI Taxonomy" id="486041"/>
    <lineage>
        <taxon>Eukaryota</taxon>
        <taxon>Fungi</taxon>
        <taxon>Dikarya</taxon>
        <taxon>Basidiomycota</taxon>
        <taxon>Agaricomycotina</taxon>
        <taxon>Agaricomycetes</taxon>
        <taxon>Agaricomycetidae</taxon>
        <taxon>Agaricales</taxon>
        <taxon>Agaricineae</taxon>
        <taxon>Hydnangiaceae</taxon>
        <taxon>Laccaria</taxon>
    </lineage>
</organism>
<name>B0DEN8_LACBS</name>
<protein>
    <submittedName>
        <fullName evidence="1">Predicted protein</fullName>
    </submittedName>
</protein>
<sequence length="66" mass="7440">MGSDFCSVPATSVDAEWAFLLWLLSVTGSYVKLSSSINRLSTTVLVVETKWITTMFAWPLKRHGRF</sequence>
<dbReference type="KEGG" id="lbc:LACBIDRAFT_299427"/>
<keyword evidence="2" id="KW-1185">Reference proteome</keyword>
<dbReference type="HOGENOM" id="CLU_2831601_0_0_1"/>